<dbReference type="Gene3D" id="3.40.50.300">
    <property type="entry name" value="P-loop containing nucleotide triphosphate hydrolases"/>
    <property type="match status" value="1"/>
</dbReference>
<evidence type="ECO:0000313" key="2">
    <source>
        <dbReference type="Proteomes" id="UP000252770"/>
    </source>
</evidence>
<keyword evidence="2" id="KW-1185">Reference proteome</keyword>
<reference evidence="1 2" key="1">
    <citation type="submission" date="2018-07" db="EMBL/GenBank/DDBJ databases">
        <title>Desertimonas flava gen. nov. sp. nov.</title>
        <authorList>
            <person name="Liu S."/>
        </authorList>
    </citation>
    <scope>NUCLEOTIDE SEQUENCE [LARGE SCALE GENOMIC DNA]</scope>
    <source>
        <strain evidence="1 2">16Sb5-5</strain>
    </source>
</reference>
<accession>A0A367YRA8</accession>
<dbReference type="Proteomes" id="UP000252770">
    <property type="component" value="Unassembled WGS sequence"/>
</dbReference>
<gene>
    <name evidence="1" type="ORF">DT076_17170</name>
</gene>
<protein>
    <submittedName>
        <fullName evidence="1">Uncharacterized protein</fullName>
    </submittedName>
</protein>
<comment type="caution">
    <text evidence="1">The sequence shown here is derived from an EMBL/GenBank/DDBJ whole genome shotgun (WGS) entry which is preliminary data.</text>
</comment>
<dbReference type="AlphaFoldDB" id="A0A367YRA8"/>
<dbReference type="RefSeq" id="WP_114127925.1">
    <property type="nucleotide sequence ID" value="NZ_QOUI01000012.1"/>
</dbReference>
<evidence type="ECO:0000313" key="1">
    <source>
        <dbReference type="EMBL" id="RCK68364.1"/>
    </source>
</evidence>
<dbReference type="SUPFAM" id="SSF52540">
    <property type="entry name" value="P-loop containing nucleoside triphosphate hydrolases"/>
    <property type="match status" value="1"/>
</dbReference>
<proteinExistence type="predicted"/>
<organism evidence="1 2">
    <name type="scientific">Desertihabitans brevis</name>
    <dbReference type="NCBI Taxonomy" id="2268447"/>
    <lineage>
        <taxon>Bacteria</taxon>
        <taxon>Bacillati</taxon>
        <taxon>Actinomycetota</taxon>
        <taxon>Actinomycetes</taxon>
        <taxon>Propionibacteriales</taxon>
        <taxon>Propionibacteriaceae</taxon>
        <taxon>Desertihabitans</taxon>
    </lineage>
</organism>
<sequence length="156" mass="16443">MGAGGYVLGAPGSGKTAVAATLRALLPTWVVLDWDAFMDPAGALAGAAIRETPSTWSAYGELVRAAFDQLAPHPVLLLGVVTPDELAGWPSGRWVVLDCTDEERLRRLRTRGDSEDSVIQAVADAAEYRGLGLPVVDSTTRTPAETARALVELLTS</sequence>
<dbReference type="Pfam" id="PF13238">
    <property type="entry name" value="AAA_18"/>
    <property type="match status" value="1"/>
</dbReference>
<name>A0A367YRA8_9ACTN</name>
<dbReference type="InterPro" id="IPR027417">
    <property type="entry name" value="P-loop_NTPase"/>
</dbReference>
<dbReference type="EMBL" id="QOUI01000012">
    <property type="protein sequence ID" value="RCK68364.1"/>
    <property type="molecule type" value="Genomic_DNA"/>
</dbReference>